<evidence type="ECO:0000256" key="2">
    <source>
        <dbReference type="ARBA" id="ARBA00009858"/>
    </source>
</evidence>
<keyword evidence="4" id="KW-1015">Disulfide bond</keyword>
<comment type="subcellular location">
    <subcellularLocation>
        <location evidence="1">Mitochondrion</location>
    </subcellularLocation>
</comment>
<dbReference type="PANTHER" id="PTHR15590:SF0">
    <property type="entry name" value="CX9C MOTIF-CONTAINING PROTEIN 4"/>
    <property type="match status" value="1"/>
</dbReference>
<dbReference type="GO" id="GO:0005739">
    <property type="term" value="C:mitochondrion"/>
    <property type="evidence" value="ECO:0007669"/>
    <property type="project" value="UniProtKB-SubCell"/>
</dbReference>
<evidence type="ECO:0000256" key="1">
    <source>
        <dbReference type="ARBA" id="ARBA00004173"/>
    </source>
</evidence>
<evidence type="ECO:0000256" key="4">
    <source>
        <dbReference type="ARBA" id="ARBA00023157"/>
    </source>
</evidence>
<evidence type="ECO:0000313" key="6">
    <source>
        <dbReference type="EnsemblMetazoa" id="G14605.1:cds"/>
    </source>
</evidence>
<dbReference type="AlphaFoldDB" id="K1QU91"/>
<keyword evidence="7" id="KW-1185">Reference proteome</keyword>
<gene>
    <name evidence="5" type="ORF">CGI_10009479</name>
</gene>
<dbReference type="PROSITE" id="PS51808">
    <property type="entry name" value="CHCH"/>
    <property type="match status" value="1"/>
</dbReference>
<dbReference type="Gene3D" id="1.10.287.1130">
    <property type="entry name" value="CytochromE C oxidase copper chaperone"/>
    <property type="match status" value="1"/>
</dbReference>
<dbReference type="HOGENOM" id="CLU_177210_1_1_1"/>
<dbReference type="Proteomes" id="UP000005408">
    <property type="component" value="Unassembled WGS sequence"/>
</dbReference>
<dbReference type="PANTHER" id="PTHR15590">
    <property type="entry name" value="CX9C MOTIF-CONTAINING PROTEIN 4"/>
    <property type="match status" value="1"/>
</dbReference>
<dbReference type="FunCoup" id="K1QU91">
    <property type="interactions" value="10"/>
</dbReference>
<keyword evidence="3" id="KW-0496">Mitochondrion</keyword>
<evidence type="ECO:0000313" key="5">
    <source>
        <dbReference type="EMBL" id="EKC25091.1"/>
    </source>
</evidence>
<organism evidence="5">
    <name type="scientific">Magallana gigas</name>
    <name type="common">Pacific oyster</name>
    <name type="synonym">Crassostrea gigas</name>
    <dbReference type="NCBI Taxonomy" id="29159"/>
    <lineage>
        <taxon>Eukaryota</taxon>
        <taxon>Metazoa</taxon>
        <taxon>Spiralia</taxon>
        <taxon>Lophotrochozoa</taxon>
        <taxon>Mollusca</taxon>
        <taxon>Bivalvia</taxon>
        <taxon>Autobranchia</taxon>
        <taxon>Pteriomorphia</taxon>
        <taxon>Ostreida</taxon>
        <taxon>Ostreoidea</taxon>
        <taxon>Ostreidae</taxon>
        <taxon>Magallana</taxon>
    </lineage>
</organism>
<accession>K1QU91</accession>
<dbReference type="EnsemblMetazoa" id="G14605.1">
    <property type="protein sequence ID" value="G14605.1:cds"/>
    <property type="gene ID" value="G14605"/>
</dbReference>
<protein>
    <submittedName>
        <fullName evidence="5 6">Protein p8 MTCP-1</fullName>
    </submittedName>
</protein>
<proteinExistence type="inferred from homology"/>
<dbReference type="InterPro" id="IPR027179">
    <property type="entry name" value="CMC4"/>
</dbReference>
<sequence length="65" mass="7307">MPNQKRDPCQKQACDIQHCFVVHGHNRQKCQPVIDALKKCCEQPGTENSVVCDGMRPANNPNMKS</sequence>
<comment type="similarity">
    <text evidence="2">Belongs to the CMC4 family.</text>
</comment>
<dbReference type="SUPFAM" id="SSF47072">
    <property type="entry name" value="Cysteine alpha-hairpin motif"/>
    <property type="match status" value="1"/>
</dbReference>
<dbReference type="EMBL" id="JH816697">
    <property type="protein sequence ID" value="EKC25091.1"/>
    <property type="molecule type" value="Genomic_DNA"/>
</dbReference>
<dbReference type="Pfam" id="PF08991">
    <property type="entry name" value="CMC4"/>
    <property type="match status" value="1"/>
</dbReference>
<evidence type="ECO:0000256" key="3">
    <source>
        <dbReference type="ARBA" id="ARBA00023128"/>
    </source>
</evidence>
<reference evidence="5" key="1">
    <citation type="journal article" date="2012" name="Nature">
        <title>The oyster genome reveals stress adaptation and complexity of shell formation.</title>
        <authorList>
            <person name="Zhang G."/>
            <person name="Fang X."/>
            <person name="Guo X."/>
            <person name="Li L."/>
            <person name="Luo R."/>
            <person name="Xu F."/>
            <person name="Yang P."/>
            <person name="Zhang L."/>
            <person name="Wang X."/>
            <person name="Qi H."/>
            <person name="Xiong Z."/>
            <person name="Que H."/>
            <person name="Xie Y."/>
            <person name="Holland P.W."/>
            <person name="Paps J."/>
            <person name="Zhu Y."/>
            <person name="Wu F."/>
            <person name="Chen Y."/>
            <person name="Wang J."/>
            <person name="Peng C."/>
            <person name="Meng J."/>
            <person name="Yang L."/>
            <person name="Liu J."/>
            <person name="Wen B."/>
            <person name="Zhang N."/>
            <person name="Huang Z."/>
            <person name="Zhu Q."/>
            <person name="Feng Y."/>
            <person name="Mount A."/>
            <person name="Hedgecock D."/>
            <person name="Xu Z."/>
            <person name="Liu Y."/>
            <person name="Domazet-Loso T."/>
            <person name="Du Y."/>
            <person name="Sun X."/>
            <person name="Zhang S."/>
            <person name="Liu B."/>
            <person name="Cheng P."/>
            <person name="Jiang X."/>
            <person name="Li J."/>
            <person name="Fan D."/>
            <person name="Wang W."/>
            <person name="Fu W."/>
            <person name="Wang T."/>
            <person name="Wang B."/>
            <person name="Zhang J."/>
            <person name="Peng Z."/>
            <person name="Li Y."/>
            <person name="Li N."/>
            <person name="Wang J."/>
            <person name="Chen M."/>
            <person name="He Y."/>
            <person name="Tan F."/>
            <person name="Song X."/>
            <person name="Zheng Q."/>
            <person name="Huang R."/>
            <person name="Yang H."/>
            <person name="Du X."/>
            <person name="Chen L."/>
            <person name="Yang M."/>
            <person name="Gaffney P.M."/>
            <person name="Wang S."/>
            <person name="Luo L."/>
            <person name="She Z."/>
            <person name="Ming Y."/>
            <person name="Huang W."/>
            <person name="Zhang S."/>
            <person name="Huang B."/>
            <person name="Zhang Y."/>
            <person name="Qu T."/>
            <person name="Ni P."/>
            <person name="Miao G."/>
            <person name="Wang J."/>
            <person name="Wang Q."/>
            <person name="Steinberg C.E."/>
            <person name="Wang H."/>
            <person name="Li N."/>
            <person name="Qian L."/>
            <person name="Zhang G."/>
            <person name="Li Y."/>
            <person name="Yang H."/>
            <person name="Liu X."/>
            <person name="Wang J."/>
            <person name="Yin Y."/>
            <person name="Wang J."/>
        </authorList>
    </citation>
    <scope>NUCLEOTIDE SEQUENCE [LARGE SCALE GENOMIC DNA]</scope>
    <source>
        <strain evidence="5">05x7-T-G4-1.051#20</strain>
    </source>
</reference>
<name>K1QU91_MAGGI</name>
<reference evidence="6" key="2">
    <citation type="submission" date="2022-08" db="UniProtKB">
        <authorList>
            <consortium name="EnsemblMetazoa"/>
        </authorList>
    </citation>
    <scope>IDENTIFICATION</scope>
    <source>
        <strain evidence="6">05x7-T-G4-1.051#20</strain>
    </source>
</reference>
<evidence type="ECO:0000313" key="7">
    <source>
        <dbReference type="Proteomes" id="UP000005408"/>
    </source>
</evidence>
<dbReference type="InterPro" id="IPR009069">
    <property type="entry name" value="Cys_alpha_HP_mot_SF"/>
</dbReference>